<protein>
    <submittedName>
        <fullName evidence="6">LacI family DNA-binding transcriptional regulator</fullName>
    </submittedName>
</protein>
<dbReference type="Gene3D" id="1.10.260.40">
    <property type="entry name" value="lambda repressor-like DNA-binding domains"/>
    <property type="match status" value="1"/>
</dbReference>
<keyword evidence="7" id="KW-1185">Reference proteome</keyword>
<organism evidence="6 7">
    <name type="scientific">Lachnospira hominis</name>
    <name type="common">ex Liu et al. 2021</name>
    <dbReference type="NCBI Taxonomy" id="2763051"/>
    <lineage>
        <taxon>Bacteria</taxon>
        <taxon>Bacillati</taxon>
        <taxon>Bacillota</taxon>
        <taxon>Clostridia</taxon>
        <taxon>Lachnospirales</taxon>
        <taxon>Lachnospiraceae</taxon>
        <taxon>Lachnospira</taxon>
    </lineage>
</organism>
<dbReference type="InterPro" id="IPR046335">
    <property type="entry name" value="LacI/GalR-like_sensor"/>
</dbReference>
<gene>
    <name evidence="6" type="ORF">H8S01_04705</name>
</gene>
<accession>A0ABR7FYJ0</accession>
<dbReference type="PROSITE" id="PS50932">
    <property type="entry name" value="HTH_LACI_2"/>
    <property type="match status" value="1"/>
</dbReference>
<evidence type="ECO:0000256" key="1">
    <source>
        <dbReference type="ARBA" id="ARBA00022491"/>
    </source>
</evidence>
<reference evidence="6 7" key="1">
    <citation type="submission" date="2020-08" db="EMBL/GenBank/DDBJ databases">
        <title>Genome public.</title>
        <authorList>
            <person name="Liu C."/>
            <person name="Sun Q."/>
        </authorList>
    </citation>
    <scope>NUCLEOTIDE SEQUENCE [LARGE SCALE GENOMIC DNA]</scope>
    <source>
        <strain evidence="6 7">NSJ-43</strain>
    </source>
</reference>
<evidence type="ECO:0000313" key="7">
    <source>
        <dbReference type="Proteomes" id="UP000628463"/>
    </source>
</evidence>
<evidence type="ECO:0000256" key="3">
    <source>
        <dbReference type="ARBA" id="ARBA00023125"/>
    </source>
</evidence>
<keyword evidence="2" id="KW-0805">Transcription regulation</keyword>
<keyword evidence="4" id="KW-0804">Transcription</keyword>
<dbReference type="Gene3D" id="3.40.50.2300">
    <property type="match status" value="2"/>
</dbReference>
<feature type="domain" description="HTH lacI-type" evidence="5">
    <location>
        <begin position="1"/>
        <end position="57"/>
    </location>
</feature>
<proteinExistence type="predicted"/>
<name>A0ABR7FYJ0_9FIRM</name>
<dbReference type="PANTHER" id="PTHR30146">
    <property type="entry name" value="LACI-RELATED TRANSCRIPTIONAL REPRESSOR"/>
    <property type="match status" value="1"/>
</dbReference>
<dbReference type="SUPFAM" id="SSF53822">
    <property type="entry name" value="Periplasmic binding protein-like I"/>
    <property type="match status" value="1"/>
</dbReference>
<keyword evidence="1" id="KW-0678">Repressor</keyword>
<dbReference type="SUPFAM" id="SSF47413">
    <property type="entry name" value="lambda repressor-like DNA-binding domains"/>
    <property type="match status" value="1"/>
</dbReference>
<comment type="caution">
    <text evidence="6">The sequence shown here is derived from an EMBL/GenBank/DDBJ whole genome shotgun (WGS) entry which is preliminary data.</text>
</comment>
<dbReference type="CDD" id="cd01544">
    <property type="entry name" value="PBP1_GalR"/>
    <property type="match status" value="1"/>
</dbReference>
<dbReference type="Pfam" id="PF00356">
    <property type="entry name" value="LacI"/>
    <property type="match status" value="1"/>
</dbReference>
<dbReference type="Proteomes" id="UP000628463">
    <property type="component" value="Unassembled WGS sequence"/>
</dbReference>
<dbReference type="CDD" id="cd01392">
    <property type="entry name" value="HTH_LacI"/>
    <property type="match status" value="1"/>
</dbReference>
<dbReference type="EMBL" id="JACOPD010000003">
    <property type="protein sequence ID" value="MBC5680263.1"/>
    <property type="molecule type" value="Genomic_DNA"/>
</dbReference>
<dbReference type="SMART" id="SM00354">
    <property type="entry name" value="HTH_LACI"/>
    <property type="match status" value="1"/>
</dbReference>
<dbReference type="InterPro" id="IPR010982">
    <property type="entry name" value="Lambda_DNA-bd_dom_sf"/>
</dbReference>
<evidence type="ECO:0000256" key="2">
    <source>
        <dbReference type="ARBA" id="ARBA00023015"/>
    </source>
</evidence>
<evidence type="ECO:0000259" key="5">
    <source>
        <dbReference type="PROSITE" id="PS50932"/>
    </source>
</evidence>
<keyword evidence="3 6" id="KW-0238">DNA-binding</keyword>
<dbReference type="PANTHER" id="PTHR30146:SF148">
    <property type="entry name" value="HTH-TYPE TRANSCRIPTIONAL REPRESSOR PURR-RELATED"/>
    <property type="match status" value="1"/>
</dbReference>
<evidence type="ECO:0000256" key="4">
    <source>
        <dbReference type="ARBA" id="ARBA00023163"/>
    </source>
</evidence>
<dbReference type="RefSeq" id="WP_186836366.1">
    <property type="nucleotide sequence ID" value="NZ_JACOPD010000003.1"/>
</dbReference>
<dbReference type="InterPro" id="IPR000843">
    <property type="entry name" value="HTH_LacI"/>
</dbReference>
<dbReference type="InterPro" id="IPR028082">
    <property type="entry name" value="Peripla_BP_I"/>
</dbReference>
<evidence type="ECO:0000313" key="6">
    <source>
        <dbReference type="EMBL" id="MBC5680263.1"/>
    </source>
</evidence>
<dbReference type="Pfam" id="PF13377">
    <property type="entry name" value="Peripla_BP_3"/>
    <property type="match status" value="1"/>
</dbReference>
<sequence length="357" mass="40487">MSIKKISQMTGASAATVSRVLNNPDYKCKTKGLREKIWAAAAQINYTPNEAARSLKKGEAYGTKNYFINILITRSDHTHSDPFFDEVLRVIESEIHKKSCILSAVWYNSVFSDDKKSARARCDELTDEMYAQTGGKCDGLIVIGRCNKEALKKLKTRFKNVVSVNRNSTNYEVDEVLCDGTKIASSAIEHLIKLGHTNIAYVGHVRNEARYTGYLETLKKYDIEAVPDYVYETNQTEAEGYQVMESVLKNDDKPTAFYCANDITAIGLIKCLNHYRNRYYIPSIISSDNIEESQYTQPMLTTVNLPKEEMGRFGVELLIDRITGRHKNVIRLEIEGNLVVRNSCAPADETYITEYYI</sequence>
<dbReference type="GO" id="GO:0003677">
    <property type="term" value="F:DNA binding"/>
    <property type="evidence" value="ECO:0007669"/>
    <property type="project" value="UniProtKB-KW"/>
</dbReference>